<dbReference type="InterPro" id="IPR036615">
    <property type="entry name" value="Mur_ligase_C_dom_sf"/>
</dbReference>
<dbReference type="GO" id="GO:0004326">
    <property type="term" value="F:tetrahydrofolylpolyglutamate synthase activity"/>
    <property type="evidence" value="ECO:0007669"/>
    <property type="project" value="UniProtKB-EC"/>
</dbReference>
<comment type="subunit">
    <text evidence="5">Monomer.</text>
</comment>
<dbReference type="PROSITE" id="PS01011">
    <property type="entry name" value="FOLYLPOLYGLU_SYNT_1"/>
    <property type="match status" value="1"/>
</dbReference>
<evidence type="ECO:0000259" key="19">
    <source>
        <dbReference type="Pfam" id="PF02875"/>
    </source>
</evidence>
<comment type="pathway">
    <text evidence="2">Cofactor biosynthesis; tetrahydrofolate biosynthesis; 7,8-dihydrofolate from 2-amino-4-hydroxy-6-hydroxymethyl-7,8-dihydropteridine diphosphate and 4-aminobenzoate: step 2/2.</text>
</comment>
<feature type="domain" description="Mur ligase C-terminal" evidence="19">
    <location>
        <begin position="303"/>
        <end position="416"/>
    </location>
</feature>
<sequence>MTDHHAFAEVEAELAERGFTRMVFELDRIESLLDLLGSPQRAYPSIHLTGTNGKTSTARMIDSLLRAFGLHTGRYTSPHLETVRERISLDGEPVSEERFVATYREVAPLARLVDERSAEPLTYFDMTTALAFATFADAPVDIAVVEVGLGGAEDSTNVLQAGVAVITPIGLDHTEWLGDTIEDIALHKAGIIHPGATVISAAQEEEAARPILERCAEVGATVAREGSEFGVLRRAVAVGGQVLTLQGLGGVYEEVFVPLHGAHQAQNAAVALAAVEAFLGAGARRQLDIDAVREGFAAASSPGRLERVRSAPTILLDGAHNPHGMAATVTALQEEFAFSKLVAVVGVLGDKDAPALLELLEPVVDQLVVTGNSSPRAMPPRELAALAAEVFGPERVEVAEEMPDAIETAVALAEEDVPGELSGVGVLITGSVVTVADARRLLKR</sequence>
<dbReference type="Proteomes" id="UP000275865">
    <property type="component" value="Unassembled WGS sequence"/>
</dbReference>
<evidence type="ECO:0000313" key="21">
    <source>
        <dbReference type="EMBL" id="RKN19162.1"/>
    </source>
</evidence>
<comment type="catalytic activity">
    <reaction evidence="17">
        <text>7,8-dihydropteroate + L-glutamate + ATP = 7,8-dihydrofolate + ADP + phosphate + H(+)</text>
        <dbReference type="Rhea" id="RHEA:23584"/>
        <dbReference type="ChEBI" id="CHEBI:15378"/>
        <dbReference type="ChEBI" id="CHEBI:17839"/>
        <dbReference type="ChEBI" id="CHEBI:29985"/>
        <dbReference type="ChEBI" id="CHEBI:30616"/>
        <dbReference type="ChEBI" id="CHEBI:43474"/>
        <dbReference type="ChEBI" id="CHEBI:57451"/>
        <dbReference type="ChEBI" id="CHEBI:456216"/>
        <dbReference type="EC" id="6.3.2.12"/>
    </reaction>
</comment>
<evidence type="ECO:0000259" key="20">
    <source>
        <dbReference type="Pfam" id="PF08245"/>
    </source>
</evidence>
<evidence type="ECO:0000256" key="8">
    <source>
        <dbReference type="ARBA" id="ARBA00019357"/>
    </source>
</evidence>
<evidence type="ECO:0000256" key="18">
    <source>
        <dbReference type="PIRNR" id="PIRNR001563"/>
    </source>
</evidence>
<dbReference type="EC" id="6.3.2.12" evidence="6"/>
<dbReference type="EC" id="6.3.2.17" evidence="7"/>
<dbReference type="InterPro" id="IPR004101">
    <property type="entry name" value="Mur_ligase_C"/>
</dbReference>
<dbReference type="AlphaFoldDB" id="A0A3A9XTJ9"/>
<dbReference type="Gene3D" id="3.40.1190.10">
    <property type="entry name" value="Mur-like, catalytic domain"/>
    <property type="match status" value="1"/>
</dbReference>
<comment type="caution">
    <text evidence="22">The sequence shown here is derived from an EMBL/GenBank/DDBJ whole genome shotgun (WGS) entry which is preliminary data.</text>
</comment>
<proteinExistence type="inferred from homology"/>
<dbReference type="Pfam" id="PF08245">
    <property type="entry name" value="Mur_ligase_M"/>
    <property type="match status" value="1"/>
</dbReference>
<evidence type="ECO:0000313" key="23">
    <source>
        <dbReference type="Proteomes" id="UP000271548"/>
    </source>
</evidence>
<evidence type="ECO:0000256" key="12">
    <source>
        <dbReference type="ARBA" id="ARBA00022840"/>
    </source>
</evidence>
<dbReference type="Gene3D" id="3.90.190.20">
    <property type="entry name" value="Mur ligase, C-terminal domain"/>
    <property type="match status" value="1"/>
</dbReference>
<dbReference type="PANTHER" id="PTHR11136:SF0">
    <property type="entry name" value="DIHYDROFOLATE SYNTHETASE-RELATED"/>
    <property type="match status" value="1"/>
</dbReference>
<evidence type="ECO:0000256" key="17">
    <source>
        <dbReference type="ARBA" id="ARBA00049161"/>
    </source>
</evidence>
<evidence type="ECO:0000313" key="24">
    <source>
        <dbReference type="Proteomes" id="UP000275865"/>
    </source>
</evidence>
<dbReference type="InterPro" id="IPR036565">
    <property type="entry name" value="Mur-like_cat_sf"/>
</dbReference>
<evidence type="ECO:0000313" key="22">
    <source>
        <dbReference type="EMBL" id="RKN28082.1"/>
    </source>
</evidence>
<gene>
    <name evidence="22" type="ORF">D7044_26560</name>
    <name evidence="21" type="ORF">D7147_17455</name>
</gene>
<dbReference type="InterPro" id="IPR018109">
    <property type="entry name" value="Folylpolyglutamate_synth_CS"/>
</dbReference>
<feature type="domain" description="Mur ligase central" evidence="20">
    <location>
        <begin position="49"/>
        <end position="275"/>
    </location>
</feature>
<dbReference type="NCBIfam" id="TIGR01499">
    <property type="entry name" value="folC"/>
    <property type="match status" value="1"/>
</dbReference>
<dbReference type="InterPro" id="IPR013221">
    <property type="entry name" value="Mur_ligase_cen"/>
</dbReference>
<dbReference type="EMBL" id="RAZT01000016">
    <property type="protein sequence ID" value="RKN28082.1"/>
    <property type="molecule type" value="Genomic_DNA"/>
</dbReference>
<organism evidence="22 24">
    <name type="scientific">Micromonospora musae</name>
    <dbReference type="NCBI Taxonomy" id="1894970"/>
    <lineage>
        <taxon>Bacteria</taxon>
        <taxon>Bacillati</taxon>
        <taxon>Actinomycetota</taxon>
        <taxon>Actinomycetes</taxon>
        <taxon>Micromonosporales</taxon>
        <taxon>Micromonosporaceae</taxon>
        <taxon>Micromonospora</taxon>
    </lineage>
</organism>
<keyword evidence="9 18" id="KW-0436">Ligase</keyword>
<dbReference type="Proteomes" id="UP000271548">
    <property type="component" value="Unassembled WGS sequence"/>
</dbReference>
<keyword evidence="23" id="KW-1185">Reference proteome</keyword>
<evidence type="ECO:0000256" key="3">
    <source>
        <dbReference type="ARBA" id="ARBA00005150"/>
    </source>
</evidence>
<dbReference type="SUPFAM" id="SSF53244">
    <property type="entry name" value="MurD-like peptide ligases, peptide-binding domain"/>
    <property type="match status" value="1"/>
</dbReference>
<evidence type="ECO:0000256" key="4">
    <source>
        <dbReference type="ARBA" id="ARBA00008276"/>
    </source>
</evidence>
<dbReference type="GO" id="GO:0046656">
    <property type="term" value="P:folic acid biosynthetic process"/>
    <property type="evidence" value="ECO:0007669"/>
    <property type="project" value="UniProtKB-KW"/>
</dbReference>
<evidence type="ECO:0000256" key="1">
    <source>
        <dbReference type="ARBA" id="ARBA00001946"/>
    </source>
</evidence>
<evidence type="ECO:0000256" key="15">
    <source>
        <dbReference type="ARBA" id="ARBA00030592"/>
    </source>
</evidence>
<evidence type="ECO:0000256" key="11">
    <source>
        <dbReference type="ARBA" id="ARBA00022741"/>
    </source>
</evidence>
<dbReference type="EMBL" id="RAZS01000005">
    <property type="protein sequence ID" value="RKN19162.1"/>
    <property type="molecule type" value="Genomic_DNA"/>
</dbReference>
<keyword evidence="12 18" id="KW-0067">ATP-binding</keyword>
<dbReference type="FunFam" id="3.40.1190.10:FF:000004">
    <property type="entry name" value="Dihydrofolate synthase/folylpolyglutamate synthase"/>
    <property type="match status" value="1"/>
</dbReference>
<dbReference type="GO" id="GO:0046872">
    <property type="term" value="F:metal ion binding"/>
    <property type="evidence" value="ECO:0007669"/>
    <property type="project" value="UniProtKB-KW"/>
</dbReference>
<keyword evidence="14" id="KW-0289">Folate biosynthesis</keyword>
<dbReference type="InterPro" id="IPR001645">
    <property type="entry name" value="Folylpolyglutamate_synth"/>
</dbReference>
<evidence type="ECO:0000256" key="14">
    <source>
        <dbReference type="ARBA" id="ARBA00022909"/>
    </source>
</evidence>
<dbReference type="PANTHER" id="PTHR11136">
    <property type="entry name" value="FOLYLPOLYGLUTAMATE SYNTHASE-RELATED"/>
    <property type="match status" value="1"/>
</dbReference>
<dbReference type="RefSeq" id="WP_120678857.1">
    <property type="nucleotide sequence ID" value="NZ_RAZS01000005.1"/>
</dbReference>
<comment type="cofactor">
    <cofactor evidence="1">
        <name>Mg(2+)</name>
        <dbReference type="ChEBI" id="CHEBI:18420"/>
    </cofactor>
</comment>
<evidence type="ECO:0000256" key="10">
    <source>
        <dbReference type="ARBA" id="ARBA00022723"/>
    </source>
</evidence>
<dbReference type="Pfam" id="PF02875">
    <property type="entry name" value="Mur_ligase_C"/>
    <property type="match status" value="1"/>
</dbReference>
<reference evidence="23 24" key="1">
    <citation type="submission" date="2018-09" db="EMBL/GenBank/DDBJ databases">
        <title>Micromonospora sp. nov. MS1-9, isolated from a root of Musa sp.</title>
        <authorList>
            <person name="Kuncharoen N."/>
            <person name="Kudo T."/>
            <person name="Ohkuma M."/>
            <person name="Yuki M."/>
            <person name="Tanasupawat S."/>
        </authorList>
    </citation>
    <scope>NUCLEOTIDE SEQUENCE [LARGE SCALE GENOMIC DNA]</scope>
    <source>
        <strain evidence="22 24">MS1-9</strain>
        <strain evidence="21 23">NGC1-4</strain>
    </source>
</reference>
<comment type="catalytic activity">
    <reaction evidence="16">
        <text>(6S)-5,6,7,8-tetrahydrofolyl-(gamma-L-Glu)(n) + L-glutamate + ATP = (6S)-5,6,7,8-tetrahydrofolyl-(gamma-L-Glu)(n+1) + ADP + phosphate + H(+)</text>
        <dbReference type="Rhea" id="RHEA:10580"/>
        <dbReference type="Rhea" id="RHEA-COMP:14738"/>
        <dbReference type="Rhea" id="RHEA-COMP:14740"/>
        <dbReference type="ChEBI" id="CHEBI:15378"/>
        <dbReference type="ChEBI" id="CHEBI:29985"/>
        <dbReference type="ChEBI" id="CHEBI:30616"/>
        <dbReference type="ChEBI" id="CHEBI:43474"/>
        <dbReference type="ChEBI" id="CHEBI:141005"/>
        <dbReference type="ChEBI" id="CHEBI:456216"/>
        <dbReference type="EC" id="6.3.2.17"/>
    </reaction>
</comment>
<evidence type="ECO:0000256" key="5">
    <source>
        <dbReference type="ARBA" id="ARBA00011245"/>
    </source>
</evidence>
<evidence type="ECO:0000256" key="9">
    <source>
        <dbReference type="ARBA" id="ARBA00022598"/>
    </source>
</evidence>
<keyword evidence="10" id="KW-0479">Metal-binding</keyword>
<keyword evidence="13" id="KW-0460">Magnesium</keyword>
<comment type="similarity">
    <text evidence="4 18">Belongs to the folylpolyglutamate synthase family.</text>
</comment>
<name>A0A3A9XTJ9_9ACTN</name>
<evidence type="ECO:0000256" key="6">
    <source>
        <dbReference type="ARBA" id="ARBA00013023"/>
    </source>
</evidence>
<dbReference type="OrthoDB" id="9809356at2"/>
<evidence type="ECO:0000256" key="16">
    <source>
        <dbReference type="ARBA" id="ARBA00047493"/>
    </source>
</evidence>
<dbReference type="GO" id="GO:0005524">
    <property type="term" value="F:ATP binding"/>
    <property type="evidence" value="ECO:0007669"/>
    <property type="project" value="UniProtKB-KW"/>
</dbReference>
<accession>A0A3A9XTJ9</accession>
<dbReference type="SUPFAM" id="SSF53623">
    <property type="entry name" value="MurD-like peptide ligases, catalytic domain"/>
    <property type="match status" value="1"/>
</dbReference>
<evidence type="ECO:0000256" key="13">
    <source>
        <dbReference type="ARBA" id="ARBA00022842"/>
    </source>
</evidence>
<protein>
    <recommendedName>
        <fullName evidence="8">Dihydrofolate synthase/folylpolyglutamate synthase</fullName>
        <ecNumber evidence="6">6.3.2.12</ecNumber>
        <ecNumber evidence="7">6.3.2.17</ecNumber>
    </recommendedName>
    <alternativeName>
        <fullName evidence="15">Tetrahydrofolylpolyglutamate synthase</fullName>
    </alternativeName>
</protein>
<dbReference type="GO" id="GO:0005737">
    <property type="term" value="C:cytoplasm"/>
    <property type="evidence" value="ECO:0007669"/>
    <property type="project" value="TreeGrafter"/>
</dbReference>
<dbReference type="PIRSF" id="PIRSF001563">
    <property type="entry name" value="Folylpolyglu_synth"/>
    <property type="match status" value="1"/>
</dbReference>
<comment type="pathway">
    <text evidence="3">Cofactor biosynthesis; tetrahydrofolylpolyglutamate biosynthesis.</text>
</comment>
<dbReference type="PROSITE" id="PS01012">
    <property type="entry name" value="FOLYLPOLYGLU_SYNT_2"/>
    <property type="match status" value="1"/>
</dbReference>
<evidence type="ECO:0000256" key="2">
    <source>
        <dbReference type="ARBA" id="ARBA00004799"/>
    </source>
</evidence>
<keyword evidence="11 18" id="KW-0547">Nucleotide-binding</keyword>
<evidence type="ECO:0000256" key="7">
    <source>
        <dbReference type="ARBA" id="ARBA00013025"/>
    </source>
</evidence>
<dbReference type="GO" id="GO:0008841">
    <property type="term" value="F:dihydrofolate synthase activity"/>
    <property type="evidence" value="ECO:0007669"/>
    <property type="project" value="UniProtKB-EC"/>
</dbReference>